<protein>
    <submittedName>
        <fullName evidence="3">Phosphoglycerate mutase</fullName>
        <ecNumber evidence="3">3.1.3.73</ecNumber>
    </submittedName>
</protein>
<dbReference type="AlphaFoldDB" id="I7LAH8"/>
<dbReference type="Gene3D" id="3.40.50.1240">
    <property type="entry name" value="Phosphoglycerate mutase-like"/>
    <property type="match status" value="1"/>
</dbReference>
<sequence length="204" mass="22938">MKLILVRHGLSQANVARTVSGAKSNLELSQKGIKITTKASESLKLEQIDLIYASPLIRAQQTAEILTQGKDFLTDDRLMEMNFGSWEGADENYLRTTYPDDFDFELMIGTNYIKDATGAESYQDVIDRCMNFMDDLKKQAGDKTVMLVCHGFTIRCLIAGIFGLDILSVGVPRNSSFTEIALDENNNFMPRLKSFNRPVPEYFA</sequence>
<evidence type="ECO:0000313" key="3">
    <source>
        <dbReference type="EMBL" id="CCI84711.1"/>
    </source>
</evidence>
<dbReference type="CDD" id="cd07067">
    <property type="entry name" value="HP_PGM_like"/>
    <property type="match status" value="1"/>
</dbReference>
<dbReference type="EC" id="3.1.3.73" evidence="3"/>
<dbReference type="InterPro" id="IPR029033">
    <property type="entry name" value="His_PPase_superfam"/>
</dbReference>
<dbReference type="OrthoDB" id="9782128at2"/>
<evidence type="ECO:0000313" key="4">
    <source>
        <dbReference type="Proteomes" id="UP000009311"/>
    </source>
</evidence>
<feature type="binding site" evidence="2">
    <location>
        <position position="58"/>
    </location>
    <ligand>
        <name>substrate</name>
    </ligand>
</feature>
<evidence type="ECO:0000256" key="1">
    <source>
        <dbReference type="PIRSR" id="PIRSR613078-1"/>
    </source>
</evidence>
<feature type="active site" description="Tele-phosphohistidine intermediate" evidence="1">
    <location>
        <position position="8"/>
    </location>
</feature>
<dbReference type="InterPro" id="IPR013078">
    <property type="entry name" value="His_Pase_superF_clade-1"/>
</dbReference>
<comment type="caution">
    <text evidence="3">The sequence shown here is derived from an EMBL/GenBank/DDBJ whole genome shotgun (WGS) entry which is preliminary data.</text>
</comment>
<dbReference type="eggNOG" id="COG0406">
    <property type="taxonomic scope" value="Bacteria"/>
</dbReference>
<dbReference type="InterPro" id="IPR050275">
    <property type="entry name" value="PGM_Phosphatase"/>
</dbReference>
<dbReference type="Pfam" id="PF00300">
    <property type="entry name" value="His_Phos_1"/>
    <property type="match status" value="1"/>
</dbReference>
<evidence type="ECO:0000256" key="2">
    <source>
        <dbReference type="PIRSR" id="PIRSR613078-2"/>
    </source>
</evidence>
<gene>
    <name evidence="3" type="ORF">BN53_01105</name>
</gene>
<dbReference type="SUPFAM" id="SSF53254">
    <property type="entry name" value="Phosphoglycerate mutase-like"/>
    <property type="match status" value="1"/>
</dbReference>
<reference evidence="3 4" key="1">
    <citation type="submission" date="2012-06" db="EMBL/GenBank/DDBJ databases">
        <title>Draft Genome Sequence of Lactobacillus pasteurii CRBIP 24.76T.</title>
        <authorList>
            <person name="Cousin S."/>
            <person name="Bouchier C."/>
            <person name="Loux V."/>
            <person name="Ma L."/>
            <person name="Creno S."/>
            <person name="Bizet C."/>
            <person name="Clermont D."/>
        </authorList>
    </citation>
    <scope>NUCLEOTIDE SEQUENCE [LARGE SCALE GENOMIC DNA]</scope>
    <source>
        <strain evidence="4">CRBIP 24.76T</strain>
    </source>
</reference>
<name>I7LAH8_9LACO</name>
<dbReference type="GO" id="GO:0005737">
    <property type="term" value="C:cytoplasm"/>
    <property type="evidence" value="ECO:0007669"/>
    <property type="project" value="TreeGrafter"/>
</dbReference>
<dbReference type="GO" id="GO:0043755">
    <property type="term" value="F:alpha-ribazole phosphatase activity"/>
    <property type="evidence" value="ECO:0007669"/>
    <property type="project" value="UniProtKB-EC"/>
</dbReference>
<organism evidence="3 4">
    <name type="scientific">Lactobacillus pasteurii DSM 23907 = CRBIP 24.76</name>
    <dbReference type="NCBI Taxonomy" id="1423790"/>
    <lineage>
        <taxon>Bacteria</taxon>
        <taxon>Bacillati</taxon>
        <taxon>Bacillota</taxon>
        <taxon>Bacilli</taxon>
        <taxon>Lactobacillales</taxon>
        <taxon>Lactobacillaceae</taxon>
        <taxon>Lactobacillus</taxon>
    </lineage>
</organism>
<proteinExistence type="predicted"/>
<feature type="active site" description="Proton donor/acceptor" evidence="1">
    <location>
        <position position="80"/>
    </location>
</feature>
<dbReference type="STRING" id="1423790.BN53_01105"/>
<dbReference type="EMBL" id="CAKD01000010">
    <property type="protein sequence ID" value="CCI84711.1"/>
    <property type="molecule type" value="Genomic_DNA"/>
</dbReference>
<accession>I7LAH8</accession>
<dbReference type="SMART" id="SM00855">
    <property type="entry name" value="PGAM"/>
    <property type="match status" value="1"/>
</dbReference>
<keyword evidence="3" id="KW-0378">Hydrolase</keyword>
<keyword evidence="4" id="KW-1185">Reference proteome</keyword>
<dbReference type="PANTHER" id="PTHR48100:SF1">
    <property type="entry name" value="HISTIDINE PHOSPHATASE FAMILY PROTEIN-RELATED"/>
    <property type="match status" value="1"/>
</dbReference>
<dbReference type="Proteomes" id="UP000009311">
    <property type="component" value="Unassembled WGS sequence"/>
</dbReference>
<feature type="binding site" evidence="2">
    <location>
        <begin position="7"/>
        <end position="14"/>
    </location>
    <ligand>
        <name>substrate</name>
    </ligand>
</feature>
<dbReference type="PANTHER" id="PTHR48100">
    <property type="entry name" value="BROAD-SPECIFICITY PHOSPHATASE YOR283W-RELATED"/>
    <property type="match status" value="1"/>
</dbReference>